<dbReference type="InterPro" id="IPR013325">
    <property type="entry name" value="RNA_pol_sigma_r2"/>
</dbReference>
<organism evidence="3 4">
    <name type="scientific">Actinomadura rayongensis</name>
    <dbReference type="NCBI Taxonomy" id="1429076"/>
    <lineage>
        <taxon>Bacteria</taxon>
        <taxon>Bacillati</taxon>
        <taxon>Actinomycetota</taxon>
        <taxon>Actinomycetes</taxon>
        <taxon>Streptosporangiales</taxon>
        <taxon>Thermomonosporaceae</taxon>
        <taxon>Actinomadura</taxon>
    </lineage>
</organism>
<dbReference type="GO" id="GO:0006352">
    <property type="term" value="P:DNA-templated transcription initiation"/>
    <property type="evidence" value="ECO:0007669"/>
    <property type="project" value="InterPro"/>
</dbReference>
<dbReference type="RefSeq" id="WP_161103505.1">
    <property type="nucleotide sequence ID" value="NZ_WUTW01000002.1"/>
</dbReference>
<dbReference type="Pfam" id="PF04542">
    <property type="entry name" value="Sigma70_r2"/>
    <property type="match status" value="1"/>
</dbReference>
<dbReference type="SUPFAM" id="SSF88659">
    <property type="entry name" value="Sigma3 and sigma4 domains of RNA polymerase sigma factors"/>
    <property type="match status" value="1"/>
</dbReference>
<dbReference type="NCBIfam" id="TIGR02937">
    <property type="entry name" value="sigma70-ECF"/>
    <property type="match status" value="1"/>
</dbReference>
<sequence>MSDGQDREAARRRGPDRAGGGAGVDARMAAMRQDFLDFFDAEFHLVVRFVMRDGAGLHDAQDCAQHAFVQGWRTVQNGRWEQITQPRAWIRTVALRHHRTFDRRQVPVLQLPEAPAPGPGHAEITGQARDLVAALRLLDQDARTALAFTLDDIPTPVIAAHLDVSEQRVWDLLKKARRTLKKHLPAPPERPAALADGTDTTGYEGRQGR</sequence>
<comment type="caution">
    <text evidence="3">The sequence shown here is derived from an EMBL/GenBank/DDBJ whole genome shotgun (WGS) entry which is preliminary data.</text>
</comment>
<feature type="region of interest" description="Disordered" evidence="1">
    <location>
        <begin position="1"/>
        <end position="23"/>
    </location>
</feature>
<dbReference type="InterPro" id="IPR014284">
    <property type="entry name" value="RNA_pol_sigma-70_dom"/>
</dbReference>
<dbReference type="Gene3D" id="1.10.10.10">
    <property type="entry name" value="Winged helix-like DNA-binding domain superfamily/Winged helix DNA-binding domain"/>
    <property type="match status" value="1"/>
</dbReference>
<dbReference type="SUPFAM" id="SSF88946">
    <property type="entry name" value="Sigma2 domain of RNA polymerase sigma factors"/>
    <property type="match status" value="1"/>
</dbReference>
<proteinExistence type="predicted"/>
<name>A0A6I4WEJ4_9ACTN</name>
<dbReference type="GO" id="GO:0003700">
    <property type="term" value="F:DNA-binding transcription factor activity"/>
    <property type="evidence" value="ECO:0007669"/>
    <property type="project" value="InterPro"/>
</dbReference>
<evidence type="ECO:0000313" key="3">
    <source>
        <dbReference type="EMBL" id="MXQ65404.1"/>
    </source>
</evidence>
<dbReference type="Gene3D" id="1.10.1740.10">
    <property type="match status" value="1"/>
</dbReference>
<dbReference type="InterPro" id="IPR013324">
    <property type="entry name" value="RNA_pol_sigma_r3/r4-like"/>
</dbReference>
<feature type="domain" description="RNA polymerase sigma-70 region 2" evidence="2">
    <location>
        <begin position="44"/>
        <end position="96"/>
    </location>
</feature>
<gene>
    <name evidence="3" type="ORF">GQ466_15320</name>
</gene>
<dbReference type="OrthoDB" id="3608473at2"/>
<keyword evidence="4" id="KW-1185">Reference proteome</keyword>
<feature type="compositionally biased region" description="Basic and acidic residues" evidence="1">
    <location>
        <begin position="1"/>
        <end position="16"/>
    </location>
</feature>
<evidence type="ECO:0000259" key="2">
    <source>
        <dbReference type="Pfam" id="PF04542"/>
    </source>
</evidence>
<dbReference type="InterPro" id="IPR007627">
    <property type="entry name" value="RNA_pol_sigma70_r2"/>
</dbReference>
<feature type="region of interest" description="Disordered" evidence="1">
    <location>
        <begin position="181"/>
        <end position="209"/>
    </location>
</feature>
<evidence type="ECO:0000313" key="4">
    <source>
        <dbReference type="Proteomes" id="UP000431901"/>
    </source>
</evidence>
<dbReference type="Proteomes" id="UP000431901">
    <property type="component" value="Unassembled WGS sequence"/>
</dbReference>
<dbReference type="InterPro" id="IPR036388">
    <property type="entry name" value="WH-like_DNA-bd_sf"/>
</dbReference>
<accession>A0A6I4WEJ4</accession>
<reference evidence="3 4" key="1">
    <citation type="submission" date="2019-12" db="EMBL/GenBank/DDBJ databases">
        <title>Nocardia macrotermitis sp. nov. and Nocardia aurantia sp. nov., isolated from the gut of the fungus growing-termite Macrotermes natalensis.</title>
        <authorList>
            <person name="Christine B."/>
            <person name="Rene B."/>
        </authorList>
    </citation>
    <scope>NUCLEOTIDE SEQUENCE [LARGE SCALE GENOMIC DNA]</scope>
    <source>
        <strain evidence="3 4">DSM 102126</strain>
    </source>
</reference>
<dbReference type="EMBL" id="WUTW01000002">
    <property type="protein sequence ID" value="MXQ65404.1"/>
    <property type="molecule type" value="Genomic_DNA"/>
</dbReference>
<evidence type="ECO:0000256" key="1">
    <source>
        <dbReference type="SAM" id="MobiDB-lite"/>
    </source>
</evidence>
<protein>
    <submittedName>
        <fullName evidence="3">Sigma-70 family RNA polymerase sigma factor</fullName>
    </submittedName>
</protein>
<dbReference type="AlphaFoldDB" id="A0A6I4WEJ4"/>